<dbReference type="AlphaFoldDB" id="A0A381N0Z7"/>
<evidence type="ECO:0000313" key="9">
    <source>
        <dbReference type="EMBL" id="SUZ48217.1"/>
    </source>
</evidence>
<dbReference type="InterPro" id="IPR003694">
    <property type="entry name" value="NAD_synthase"/>
</dbReference>
<dbReference type="Gene3D" id="3.60.110.10">
    <property type="entry name" value="Carbon-nitrogen hydrolase"/>
    <property type="match status" value="1"/>
</dbReference>
<dbReference type="PROSITE" id="PS50263">
    <property type="entry name" value="CN_HYDROLASE"/>
    <property type="match status" value="1"/>
</dbReference>
<accession>A0A381N0Z7</accession>
<dbReference type="InterPro" id="IPR003010">
    <property type="entry name" value="C-N_Hydrolase"/>
</dbReference>
<evidence type="ECO:0000256" key="7">
    <source>
        <dbReference type="ARBA" id="ARBA00023027"/>
    </source>
</evidence>
<comment type="pathway">
    <text evidence="1">Cofactor biosynthesis; NAD(+) biosynthesis; NAD(+) from deamido-NAD(+) (L-Gln route): step 1/1.</text>
</comment>
<evidence type="ECO:0000256" key="1">
    <source>
        <dbReference type="ARBA" id="ARBA00005188"/>
    </source>
</evidence>
<evidence type="ECO:0000259" key="8">
    <source>
        <dbReference type="PROSITE" id="PS50263"/>
    </source>
</evidence>
<keyword evidence="6" id="KW-0067">ATP-binding</keyword>
<evidence type="ECO:0000256" key="3">
    <source>
        <dbReference type="ARBA" id="ARBA00012743"/>
    </source>
</evidence>
<dbReference type="UniPathway" id="UPA00253">
    <property type="reaction ID" value="UER00334"/>
</dbReference>
<dbReference type="GO" id="GO:0004359">
    <property type="term" value="F:glutaminase activity"/>
    <property type="evidence" value="ECO:0007669"/>
    <property type="project" value="InterPro"/>
</dbReference>
<dbReference type="GO" id="GO:0005737">
    <property type="term" value="C:cytoplasm"/>
    <property type="evidence" value="ECO:0007669"/>
    <property type="project" value="InterPro"/>
</dbReference>
<dbReference type="PIRSF" id="PIRSF006630">
    <property type="entry name" value="NADS_GAT"/>
    <property type="match status" value="1"/>
</dbReference>
<dbReference type="PANTHER" id="PTHR23090:SF9">
    <property type="entry name" value="GLUTAMINE-DEPENDENT NAD(+) SYNTHETASE"/>
    <property type="match status" value="1"/>
</dbReference>
<dbReference type="CDD" id="cd00553">
    <property type="entry name" value="NAD_synthase"/>
    <property type="match status" value="1"/>
</dbReference>
<dbReference type="Gene3D" id="3.40.50.620">
    <property type="entry name" value="HUPs"/>
    <property type="match status" value="1"/>
</dbReference>
<evidence type="ECO:0000256" key="6">
    <source>
        <dbReference type="ARBA" id="ARBA00022840"/>
    </source>
</evidence>
<dbReference type="GO" id="GO:0005524">
    <property type="term" value="F:ATP binding"/>
    <property type="evidence" value="ECO:0007669"/>
    <property type="project" value="UniProtKB-KW"/>
</dbReference>
<evidence type="ECO:0000256" key="2">
    <source>
        <dbReference type="ARBA" id="ARBA00007145"/>
    </source>
</evidence>
<reference evidence="9" key="1">
    <citation type="submission" date="2018-05" db="EMBL/GenBank/DDBJ databases">
        <authorList>
            <person name="Lanie J.A."/>
            <person name="Ng W.-L."/>
            <person name="Kazmierczak K.M."/>
            <person name="Andrzejewski T.M."/>
            <person name="Davidsen T.M."/>
            <person name="Wayne K.J."/>
            <person name="Tettelin H."/>
            <person name="Glass J.I."/>
            <person name="Rusch D."/>
            <person name="Podicherti R."/>
            <person name="Tsui H.-C.T."/>
            <person name="Winkler M.E."/>
        </authorList>
    </citation>
    <scope>NUCLEOTIDE SEQUENCE</scope>
</reference>
<proteinExistence type="inferred from homology"/>
<sequence>MNKKLSVALAQLDLFVGDVKGNAIKIIDYCEKARDVLKADLVVFPELALSGYPPEDLLFHSGYRRRINDSLSQIKNEVHGIAVLFGFPEYVEDDIYNSCAVYFNGDELASYRKHLLPNYSVFDEQRYFKAGTNPSVFKIKGIKVGLNICEDVWESFPALKAKEAGAEILIAINGSPYEIHCQTKREDKIRKRTKEIEIPIVYLNLVGGQDELVFDGASFVMDVKGKVCFRASPFKEIFQKVDFKITESGVIPEVSNIEAVYPDEQSVYEALVCGTRDYIVKNNFPGVILGLSGGIDSALTLAIACDSIGAKNVRAVMMPFKHTSTISKEDAAEQASMLGVNYDILPINAMYDAFSEQLRPIFSGKKQDVTEENIQARCRGLMLMSISNKTGSMLLTTGNKSEMAVGYATLYGDMAGGFAPLKDCNKTLVYRLAHYRNSIGMAIPERVISKEPSAELRENQKDSDSLPPYEILDPILDAFIEKNLSVVEIVKLGYDRDVVIKILEMVKRNEYKRRQTPPGIRISGRAFGRDWRYPITSHYSFPE</sequence>
<organism evidence="9">
    <name type="scientific">marine metagenome</name>
    <dbReference type="NCBI Taxonomy" id="408172"/>
    <lineage>
        <taxon>unclassified sequences</taxon>
        <taxon>metagenomes</taxon>
        <taxon>ecological metagenomes</taxon>
    </lineage>
</organism>
<dbReference type="Pfam" id="PF00795">
    <property type="entry name" value="CN_hydrolase"/>
    <property type="match status" value="1"/>
</dbReference>
<dbReference type="Pfam" id="PF02540">
    <property type="entry name" value="NAD_synthase"/>
    <property type="match status" value="1"/>
</dbReference>
<dbReference type="GO" id="GO:0003952">
    <property type="term" value="F:NAD+ synthase (glutamine-hydrolyzing) activity"/>
    <property type="evidence" value="ECO:0007669"/>
    <property type="project" value="UniProtKB-EC"/>
</dbReference>
<evidence type="ECO:0000256" key="5">
    <source>
        <dbReference type="ARBA" id="ARBA00022741"/>
    </source>
</evidence>
<dbReference type="SUPFAM" id="SSF56317">
    <property type="entry name" value="Carbon-nitrogen hydrolase"/>
    <property type="match status" value="1"/>
</dbReference>
<dbReference type="InterPro" id="IPR036526">
    <property type="entry name" value="C-N_Hydrolase_sf"/>
</dbReference>
<dbReference type="NCBIfam" id="TIGR00552">
    <property type="entry name" value="nadE"/>
    <property type="match status" value="1"/>
</dbReference>
<keyword evidence="4" id="KW-0436">Ligase</keyword>
<feature type="domain" description="CN hydrolase" evidence="8">
    <location>
        <begin position="5"/>
        <end position="245"/>
    </location>
</feature>
<dbReference type="NCBIfam" id="NF010588">
    <property type="entry name" value="PRK13981.1"/>
    <property type="match status" value="1"/>
</dbReference>
<evidence type="ECO:0000256" key="4">
    <source>
        <dbReference type="ARBA" id="ARBA00022598"/>
    </source>
</evidence>
<comment type="similarity">
    <text evidence="2">In the C-terminal section; belongs to the NAD synthetase family.</text>
</comment>
<keyword evidence="7" id="KW-0520">NAD</keyword>
<protein>
    <recommendedName>
        <fullName evidence="3">NAD(+) synthase (glutamine-hydrolyzing)</fullName>
        <ecNumber evidence="3">6.3.5.1</ecNumber>
    </recommendedName>
</protein>
<name>A0A381N0Z7_9ZZZZ</name>
<keyword evidence="5" id="KW-0547">Nucleotide-binding</keyword>
<dbReference type="FunFam" id="3.40.50.620:FF:000106">
    <property type="entry name" value="Glutamine-dependent NAD(+) synthetase"/>
    <property type="match status" value="1"/>
</dbReference>
<dbReference type="HAMAP" id="MF_02090">
    <property type="entry name" value="NadE_glutamine_dep"/>
    <property type="match status" value="1"/>
</dbReference>
<dbReference type="CDD" id="cd07570">
    <property type="entry name" value="GAT_Gln-NAD-synth"/>
    <property type="match status" value="1"/>
</dbReference>
<gene>
    <name evidence="9" type="ORF">METZ01_LOCUS1071</name>
</gene>
<dbReference type="SUPFAM" id="SSF52402">
    <property type="entry name" value="Adenine nucleotide alpha hydrolases-like"/>
    <property type="match status" value="1"/>
</dbReference>
<dbReference type="InterPro" id="IPR022310">
    <property type="entry name" value="NAD/GMP_synthase"/>
</dbReference>
<dbReference type="EMBL" id="UINC01000057">
    <property type="protein sequence ID" value="SUZ48217.1"/>
    <property type="molecule type" value="Genomic_DNA"/>
</dbReference>
<dbReference type="PANTHER" id="PTHR23090">
    <property type="entry name" value="NH 3 /GLUTAMINE-DEPENDENT NAD + SYNTHETASE"/>
    <property type="match status" value="1"/>
</dbReference>
<dbReference type="InterPro" id="IPR014729">
    <property type="entry name" value="Rossmann-like_a/b/a_fold"/>
</dbReference>
<dbReference type="EC" id="6.3.5.1" evidence="3"/>
<dbReference type="GO" id="GO:0009435">
    <property type="term" value="P:NAD+ biosynthetic process"/>
    <property type="evidence" value="ECO:0007669"/>
    <property type="project" value="UniProtKB-UniPathway"/>
</dbReference>
<dbReference type="InterPro" id="IPR014445">
    <property type="entry name" value="Gln-dep_NAD_synthase"/>
</dbReference>